<dbReference type="Proteomes" id="UP001596037">
    <property type="component" value="Unassembled WGS sequence"/>
</dbReference>
<reference evidence="3" key="1">
    <citation type="journal article" date="2019" name="Int. J. Syst. Evol. Microbiol.">
        <title>The Global Catalogue of Microorganisms (GCM) 10K type strain sequencing project: providing services to taxonomists for standard genome sequencing and annotation.</title>
        <authorList>
            <consortium name="The Broad Institute Genomics Platform"/>
            <consortium name="The Broad Institute Genome Sequencing Center for Infectious Disease"/>
            <person name="Wu L."/>
            <person name="Ma J."/>
        </authorList>
    </citation>
    <scope>NUCLEOTIDE SEQUENCE [LARGE SCALE GENOMIC DNA]</scope>
    <source>
        <strain evidence="3">CCUG 57401</strain>
    </source>
</reference>
<comment type="caution">
    <text evidence="2">The sequence shown here is derived from an EMBL/GenBank/DDBJ whole genome shotgun (WGS) entry which is preliminary data.</text>
</comment>
<dbReference type="RefSeq" id="WP_376849259.1">
    <property type="nucleotide sequence ID" value="NZ_JBHSMF010000005.1"/>
</dbReference>
<evidence type="ECO:0000313" key="3">
    <source>
        <dbReference type="Proteomes" id="UP001596037"/>
    </source>
</evidence>
<feature type="domain" description="Thioredoxin" evidence="1">
    <location>
        <begin position="6"/>
        <end position="67"/>
    </location>
</feature>
<evidence type="ECO:0000313" key="2">
    <source>
        <dbReference type="EMBL" id="MFC5497240.1"/>
    </source>
</evidence>
<sequence>MTGDDDKRWVFGLCADWCGVCKEWRAAFDAAAASHRLDRFAWVDIEDEDDLVGDVDIETFPTLLVGRGARVLFFGPILPAPDLLARLLASLDGSGSSSAPPEAAALLQRLVSAQL</sequence>
<gene>
    <name evidence="2" type="ORF">ACFPOE_06820</name>
</gene>
<dbReference type="EMBL" id="JBHSMF010000005">
    <property type="protein sequence ID" value="MFC5497240.1"/>
    <property type="molecule type" value="Genomic_DNA"/>
</dbReference>
<dbReference type="InterPro" id="IPR036249">
    <property type="entry name" value="Thioredoxin-like_sf"/>
</dbReference>
<accession>A0ABW0N987</accession>
<keyword evidence="3" id="KW-1185">Reference proteome</keyword>
<dbReference type="InterPro" id="IPR013766">
    <property type="entry name" value="Thioredoxin_domain"/>
</dbReference>
<dbReference type="Pfam" id="PF00085">
    <property type="entry name" value="Thioredoxin"/>
    <property type="match status" value="1"/>
</dbReference>
<protein>
    <submittedName>
        <fullName evidence="2">Thioredoxin domain-containing protein</fullName>
    </submittedName>
</protein>
<dbReference type="SUPFAM" id="SSF52833">
    <property type="entry name" value="Thioredoxin-like"/>
    <property type="match status" value="1"/>
</dbReference>
<organism evidence="2 3">
    <name type="scientific">Caenimonas terrae</name>
    <dbReference type="NCBI Taxonomy" id="696074"/>
    <lineage>
        <taxon>Bacteria</taxon>
        <taxon>Pseudomonadati</taxon>
        <taxon>Pseudomonadota</taxon>
        <taxon>Betaproteobacteria</taxon>
        <taxon>Burkholderiales</taxon>
        <taxon>Comamonadaceae</taxon>
        <taxon>Caenimonas</taxon>
    </lineage>
</organism>
<evidence type="ECO:0000259" key="1">
    <source>
        <dbReference type="Pfam" id="PF00085"/>
    </source>
</evidence>
<name>A0ABW0N987_9BURK</name>
<dbReference type="Gene3D" id="3.40.30.10">
    <property type="entry name" value="Glutaredoxin"/>
    <property type="match status" value="1"/>
</dbReference>
<proteinExistence type="predicted"/>